<evidence type="ECO:0000313" key="2">
    <source>
        <dbReference type="Proteomes" id="UP000187417"/>
    </source>
</evidence>
<proteinExistence type="predicted"/>
<sequence length="76" mass="8484">MIFTVIRRSRDRCESDFFDSCFFIPAVSFSDFEIRPSLFAGRAFSQMISFEKSGLPAKAEQMAAGGKRILPIIAIG</sequence>
<dbReference type="EMBL" id="MNQH01000001">
    <property type="protein sequence ID" value="OKY96734.1"/>
    <property type="molecule type" value="Genomic_DNA"/>
</dbReference>
<protein>
    <submittedName>
        <fullName evidence="1">Uncharacterized protein</fullName>
    </submittedName>
</protein>
<evidence type="ECO:0000313" key="1">
    <source>
        <dbReference type="EMBL" id="OKY96734.1"/>
    </source>
</evidence>
<organism evidence="1 2">
    <name type="scientific">Alistipes putredinis</name>
    <dbReference type="NCBI Taxonomy" id="28117"/>
    <lineage>
        <taxon>Bacteria</taxon>
        <taxon>Pseudomonadati</taxon>
        <taxon>Bacteroidota</taxon>
        <taxon>Bacteroidia</taxon>
        <taxon>Bacteroidales</taxon>
        <taxon>Rikenellaceae</taxon>
        <taxon>Alistipes</taxon>
    </lineage>
</organism>
<gene>
    <name evidence="1" type="ORF">BHV66_01325</name>
</gene>
<name>A0A1Q6FCZ3_9BACT</name>
<accession>A0A1Q6FCZ3</accession>
<reference evidence="1 2" key="1">
    <citation type="journal article" date="2016" name="Nat. Biotechnol.">
        <title>Measurement of bacterial replication rates in microbial communities.</title>
        <authorList>
            <person name="Brown C.T."/>
            <person name="Olm M.R."/>
            <person name="Thomas B.C."/>
            <person name="Banfield J.F."/>
        </authorList>
    </citation>
    <scope>NUCLEOTIDE SEQUENCE [LARGE SCALE GENOMIC DNA]</scope>
    <source>
        <strain evidence="1">CAG:67_53_122</strain>
    </source>
</reference>
<dbReference type="AlphaFoldDB" id="A0A1Q6FCZ3"/>
<comment type="caution">
    <text evidence="1">The sequence shown here is derived from an EMBL/GenBank/DDBJ whole genome shotgun (WGS) entry which is preliminary data.</text>
</comment>
<dbReference type="Proteomes" id="UP000187417">
    <property type="component" value="Unassembled WGS sequence"/>
</dbReference>